<dbReference type="InParanoid" id="A0A2H3D2V3"/>
<dbReference type="STRING" id="47427.A0A2H3D2V3"/>
<organism evidence="1 2">
    <name type="scientific">Armillaria gallica</name>
    <name type="common">Bulbous honey fungus</name>
    <name type="synonym">Armillaria bulbosa</name>
    <dbReference type="NCBI Taxonomy" id="47427"/>
    <lineage>
        <taxon>Eukaryota</taxon>
        <taxon>Fungi</taxon>
        <taxon>Dikarya</taxon>
        <taxon>Basidiomycota</taxon>
        <taxon>Agaricomycotina</taxon>
        <taxon>Agaricomycetes</taxon>
        <taxon>Agaricomycetidae</taxon>
        <taxon>Agaricales</taxon>
        <taxon>Marasmiineae</taxon>
        <taxon>Physalacriaceae</taxon>
        <taxon>Armillaria</taxon>
    </lineage>
</organism>
<dbReference type="AlphaFoldDB" id="A0A2H3D2V3"/>
<protein>
    <submittedName>
        <fullName evidence="1">Uncharacterized protein</fullName>
    </submittedName>
</protein>
<gene>
    <name evidence="1" type="ORF">ARMGADRAFT_945086</name>
</gene>
<reference evidence="2" key="1">
    <citation type="journal article" date="2017" name="Nat. Ecol. Evol.">
        <title>Genome expansion and lineage-specific genetic innovations in the forest pathogenic fungi Armillaria.</title>
        <authorList>
            <person name="Sipos G."/>
            <person name="Prasanna A.N."/>
            <person name="Walter M.C."/>
            <person name="O'Connor E."/>
            <person name="Balint B."/>
            <person name="Krizsan K."/>
            <person name="Kiss B."/>
            <person name="Hess J."/>
            <person name="Varga T."/>
            <person name="Slot J."/>
            <person name="Riley R."/>
            <person name="Boka B."/>
            <person name="Rigling D."/>
            <person name="Barry K."/>
            <person name="Lee J."/>
            <person name="Mihaltcheva S."/>
            <person name="LaButti K."/>
            <person name="Lipzen A."/>
            <person name="Waldron R."/>
            <person name="Moloney N.M."/>
            <person name="Sperisen C."/>
            <person name="Kredics L."/>
            <person name="Vagvoelgyi C."/>
            <person name="Patrignani A."/>
            <person name="Fitzpatrick D."/>
            <person name="Nagy I."/>
            <person name="Doyle S."/>
            <person name="Anderson J.B."/>
            <person name="Grigoriev I.V."/>
            <person name="Gueldener U."/>
            <person name="Muensterkoetter M."/>
            <person name="Nagy L.G."/>
        </authorList>
    </citation>
    <scope>NUCLEOTIDE SEQUENCE [LARGE SCALE GENOMIC DNA]</scope>
    <source>
        <strain evidence="2">Ar21-2</strain>
    </source>
</reference>
<dbReference type="OrthoDB" id="3007206at2759"/>
<dbReference type="EMBL" id="KZ293707">
    <property type="protein sequence ID" value="PBK83347.1"/>
    <property type="molecule type" value="Genomic_DNA"/>
</dbReference>
<sequence length="94" mass="10809">EQIPLWHHTGFIAGRQKRYGSKVYKCLMNNHNVEMADEAAKVASRLDEQGHRSRKDCKCAECKTDRENKGCINPHKCVIAVKEVLDCLIDKWDP</sequence>
<feature type="non-terminal residue" evidence="1">
    <location>
        <position position="1"/>
    </location>
</feature>
<name>A0A2H3D2V3_ARMGA</name>
<evidence type="ECO:0000313" key="1">
    <source>
        <dbReference type="EMBL" id="PBK83347.1"/>
    </source>
</evidence>
<keyword evidence="2" id="KW-1185">Reference proteome</keyword>
<evidence type="ECO:0000313" key="2">
    <source>
        <dbReference type="Proteomes" id="UP000217790"/>
    </source>
</evidence>
<accession>A0A2H3D2V3</accession>
<dbReference type="Proteomes" id="UP000217790">
    <property type="component" value="Unassembled WGS sequence"/>
</dbReference>
<proteinExistence type="predicted"/>